<dbReference type="Pfam" id="PF15482">
    <property type="entry name" value="CCER1"/>
    <property type="match status" value="1"/>
</dbReference>
<comment type="caution">
    <text evidence="1">The sequence shown here is derived from an EMBL/GenBank/DDBJ whole genome shotgun (WGS) entry which is preliminary data.</text>
</comment>
<gene>
    <name evidence="1" type="ORF">WMY93_018993</name>
</gene>
<proteinExistence type="predicted"/>
<dbReference type="EMBL" id="JBBPFD010000013">
    <property type="protein sequence ID" value="KAK7902224.1"/>
    <property type="molecule type" value="Genomic_DNA"/>
</dbReference>
<dbReference type="InterPro" id="IPR027889">
    <property type="entry name" value="CCER1"/>
</dbReference>
<protein>
    <submittedName>
        <fullName evidence="1">Uncharacterized protein</fullName>
    </submittedName>
</protein>
<sequence length="190" mass="21611">MCRNMKRSDAELKRCDADLKRTDAERRRWFRSGKGRGKAVKSARRWIPSVPRRPVALRPVNVRGHRARGMRAPENTNQFLMTEKYRLQALRSDSVDSGSDASSDTELTDMDSYLGAWENAHGALLDADNAEEVCAPRSVRTRLVVDVIEDSLVLGVNEDSSQYFPSEDDLNLSDNFMHRDFAEFCREVTA</sequence>
<keyword evidence="2" id="KW-1185">Reference proteome</keyword>
<reference evidence="2" key="1">
    <citation type="submission" date="2024-04" db="EMBL/GenBank/DDBJ databases">
        <title>Salinicola lusitanus LLJ914,a marine bacterium isolated from the Okinawa Trough.</title>
        <authorList>
            <person name="Li J."/>
        </authorList>
    </citation>
    <scope>NUCLEOTIDE SEQUENCE [LARGE SCALE GENOMIC DNA]</scope>
</reference>
<name>A0AAW0NPP6_9GOBI</name>
<dbReference type="Proteomes" id="UP001460270">
    <property type="component" value="Unassembled WGS sequence"/>
</dbReference>
<organism evidence="1 2">
    <name type="scientific">Mugilogobius chulae</name>
    <name type="common">yellowstripe goby</name>
    <dbReference type="NCBI Taxonomy" id="88201"/>
    <lineage>
        <taxon>Eukaryota</taxon>
        <taxon>Metazoa</taxon>
        <taxon>Chordata</taxon>
        <taxon>Craniata</taxon>
        <taxon>Vertebrata</taxon>
        <taxon>Euteleostomi</taxon>
        <taxon>Actinopterygii</taxon>
        <taxon>Neopterygii</taxon>
        <taxon>Teleostei</taxon>
        <taxon>Neoteleostei</taxon>
        <taxon>Acanthomorphata</taxon>
        <taxon>Gobiaria</taxon>
        <taxon>Gobiiformes</taxon>
        <taxon>Gobioidei</taxon>
        <taxon>Gobiidae</taxon>
        <taxon>Gobionellinae</taxon>
        <taxon>Mugilogobius</taxon>
    </lineage>
</organism>
<evidence type="ECO:0000313" key="2">
    <source>
        <dbReference type="Proteomes" id="UP001460270"/>
    </source>
</evidence>
<evidence type="ECO:0000313" key="1">
    <source>
        <dbReference type="EMBL" id="KAK7902224.1"/>
    </source>
</evidence>
<dbReference type="AlphaFoldDB" id="A0AAW0NPP6"/>
<accession>A0AAW0NPP6</accession>